<sequence length="110" mass="12799">MTTQVNREVVALVNPILGTAVIRVREFTRMNPLEFHGLKVCEDPQEFVYEIYKIVEIMEVSIVEKAELSAYQLKGVAQVWFNQWKEERAIGAIPLDWEKFKGVFLDFFSS</sequence>
<evidence type="ECO:0000313" key="1">
    <source>
        <dbReference type="EMBL" id="WMV29248.1"/>
    </source>
</evidence>
<reference evidence="1" key="1">
    <citation type="submission" date="2023-08" db="EMBL/GenBank/DDBJ databases">
        <title>A de novo genome assembly of Solanum verrucosum Schlechtendal, a Mexican diploid species geographically isolated from the other diploid A-genome species in potato relatives.</title>
        <authorList>
            <person name="Hosaka K."/>
        </authorList>
    </citation>
    <scope>NUCLEOTIDE SEQUENCE</scope>
    <source>
        <tissue evidence="1">Young leaves</tissue>
    </source>
</reference>
<dbReference type="Proteomes" id="UP001234989">
    <property type="component" value="Chromosome 5"/>
</dbReference>
<gene>
    <name evidence="1" type="ORF">MTR67_022633</name>
</gene>
<proteinExistence type="predicted"/>
<accession>A0AAF0QTU4</accession>
<name>A0AAF0QTU4_SOLVR</name>
<evidence type="ECO:0008006" key="3">
    <source>
        <dbReference type="Google" id="ProtNLM"/>
    </source>
</evidence>
<protein>
    <recommendedName>
        <fullName evidence="3">Gag-pol polyprotein</fullName>
    </recommendedName>
</protein>
<keyword evidence="2" id="KW-1185">Reference proteome</keyword>
<dbReference type="AlphaFoldDB" id="A0AAF0QTU4"/>
<dbReference type="EMBL" id="CP133616">
    <property type="protein sequence ID" value="WMV29248.1"/>
    <property type="molecule type" value="Genomic_DNA"/>
</dbReference>
<organism evidence="1 2">
    <name type="scientific">Solanum verrucosum</name>
    <dbReference type="NCBI Taxonomy" id="315347"/>
    <lineage>
        <taxon>Eukaryota</taxon>
        <taxon>Viridiplantae</taxon>
        <taxon>Streptophyta</taxon>
        <taxon>Embryophyta</taxon>
        <taxon>Tracheophyta</taxon>
        <taxon>Spermatophyta</taxon>
        <taxon>Magnoliopsida</taxon>
        <taxon>eudicotyledons</taxon>
        <taxon>Gunneridae</taxon>
        <taxon>Pentapetalae</taxon>
        <taxon>asterids</taxon>
        <taxon>lamiids</taxon>
        <taxon>Solanales</taxon>
        <taxon>Solanaceae</taxon>
        <taxon>Solanoideae</taxon>
        <taxon>Solaneae</taxon>
        <taxon>Solanum</taxon>
    </lineage>
</organism>
<evidence type="ECO:0000313" key="2">
    <source>
        <dbReference type="Proteomes" id="UP001234989"/>
    </source>
</evidence>